<dbReference type="Proteomes" id="UP001596297">
    <property type="component" value="Unassembled WGS sequence"/>
</dbReference>
<dbReference type="EMBL" id="JBHSWD010000001">
    <property type="protein sequence ID" value="MFC6591733.1"/>
    <property type="molecule type" value="Genomic_DNA"/>
</dbReference>
<organism evidence="1 2">
    <name type="scientific">Deinococcus lacus</name>
    <dbReference type="NCBI Taxonomy" id="392561"/>
    <lineage>
        <taxon>Bacteria</taxon>
        <taxon>Thermotogati</taxon>
        <taxon>Deinococcota</taxon>
        <taxon>Deinococci</taxon>
        <taxon>Deinococcales</taxon>
        <taxon>Deinococcaceae</taxon>
        <taxon>Deinococcus</taxon>
    </lineage>
</organism>
<evidence type="ECO:0000313" key="1">
    <source>
        <dbReference type="EMBL" id="MFC6591733.1"/>
    </source>
</evidence>
<gene>
    <name evidence="1" type="ORF">ACFP81_06705</name>
</gene>
<keyword evidence="2" id="KW-1185">Reference proteome</keyword>
<comment type="caution">
    <text evidence="1">The sequence shown here is derived from an EMBL/GenBank/DDBJ whole genome shotgun (WGS) entry which is preliminary data.</text>
</comment>
<dbReference type="RefSeq" id="WP_380082741.1">
    <property type="nucleotide sequence ID" value="NZ_JBHSWD010000001.1"/>
</dbReference>
<evidence type="ECO:0000313" key="2">
    <source>
        <dbReference type="Proteomes" id="UP001596297"/>
    </source>
</evidence>
<name>A0ABW1YBW1_9DEIO</name>
<proteinExistence type="predicted"/>
<protein>
    <submittedName>
        <fullName evidence="1">Uncharacterized protein</fullName>
    </submittedName>
</protein>
<accession>A0ABW1YBW1</accession>
<reference evidence="2" key="1">
    <citation type="journal article" date="2019" name="Int. J. Syst. Evol. Microbiol.">
        <title>The Global Catalogue of Microorganisms (GCM) 10K type strain sequencing project: providing services to taxonomists for standard genome sequencing and annotation.</title>
        <authorList>
            <consortium name="The Broad Institute Genomics Platform"/>
            <consortium name="The Broad Institute Genome Sequencing Center for Infectious Disease"/>
            <person name="Wu L."/>
            <person name="Ma J."/>
        </authorList>
    </citation>
    <scope>NUCLEOTIDE SEQUENCE [LARGE SCALE GENOMIC DNA]</scope>
    <source>
        <strain evidence="2">CGMCC 1.15772</strain>
    </source>
</reference>
<sequence>MTFDPTRFPQLPQVSGAELDIRLEWNEPAWGGATEALAAGPLLLKGGEMVLDPAREAFNTGGSIWRTTHQSAVGLLGGG</sequence>